<evidence type="ECO:0000313" key="2">
    <source>
        <dbReference type="Proteomes" id="UP000225215"/>
    </source>
</evidence>
<accession>A0A219YC42</accession>
<organism evidence="1 2">
    <name type="scientific">Aeromonas phage 65.2</name>
    <dbReference type="NCBI Taxonomy" id="1932896"/>
    <lineage>
        <taxon>Viruses</taxon>
        <taxon>Duplodnaviria</taxon>
        <taxon>Heunggongvirae</taxon>
        <taxon>Uroviricota</taxon>
        <taxon>Caudoviricetes</taxon>
        <taxon>Pantevenvirales</taxon>
        <taxon>Straboviridae</taxon>
        <taxon>Emmerichvirinae</taxon>
        <taxon>Ishigurovirus</taxon>
        <taxon>Ishigurovirus osborne</taxon>
    </lineage>
</organism>
<dbReference type="EMBL" id="KY290955">
    <property type="protein sequence ID" value="APU01512.1"/>
    <property type="molecule type" value="Genomic_DNA"/>
</dbReference>
<reference evidence="1 2" key="1">
    <citation type="journal article" date="2017" name="Sci. Rep.">
        <title>Characterization and diversity of phages infecting Aeromonas salmonicida subsp. salmonicida.</title>
        <authorList>
            <person name="Vincent A.T."/>
            <person name="Paquet V.E."/>
            <person name="Bernatchez A."/>
            <person name="Tremblay D.M."/>
            <person name="Moineau S."/>
            <person name="Charette S.J."/>
        </authorList>
    </citation>
    <scope>NUCLEOTIDE SEQUENCE [LARGE SCALE GENOMIC DNA]</scope>
</reference>
<sequence>MKVVMKSGQNIEVKEVISMANNQSLLVTDTYAVWVYDNEIKDVFVGD</sequence>
<protein>
    <submittedName>
        <fullName evidence="1">Uncharacterized protein</fullName>
    </submittedName>
</protein>
<name>A0A219YC42_9CAUD</name>
<proteinExistence type="predicted"/>
<evidence type="ECO:0000313" key="1">
    <source>
        <dbReference type="EMBL" id="APU01512.1"/>
    </source>
</evidence>
<dbReference type="Proteomes" id="UP000225215">
    <property type="component" value="Segment"/>
</dbReference>